<dbReference type="InterPro" id="IPR014718">
    <property type="entry name" value="GH-type_carb-bd"/>
</dbReference>
<dbReference type="GO" id="GO:0030288">
    <property type="term" value="C:outer membrane-bounded periplasmic space"/>
    <property type="evidence" value="ECO:0007669"/>
    <property type="project" value="TreeGrafter"/>
</dbReference>
<accession>A0A146G8J3</accession>
<proteinExistence type="inferred from homology"/>
<gene>
    <name evidence="8" type="ORF">TSACC_21624</name>
</gene>
<dbReference type="InterPro" id="IPR014756">
    <property type="entry name" value="Ig_E-set"/>
</dbReference>
<comment type="similarity">
    <text evidence="3">Belongs to the OpgD/OpgG family.</text>
</comment>
<comment type="pathway">
    <text evidence="2">Glycan metabolism; osmoregulated periplasmic glucan (OPG) biosynthesis.</text>
</comment>
<evidence type="ECO:0000256" key="4">
    <source>
        <dbReference type="ARBA" id="ARBA00022729"/>
    </source>
</evidence>
<keyword evidence="5" id="KW-0574">Periplasm</keyword>
<feature type="chain" id="PRO_5007524570" evidence="6">
    <location>
        <begin position="26"/>
        <end position="528"/>
    </location>
</feature>
<keyword evidence="4 6" id="KW-0732">Signal</keyword>
<name>A0A146G8J3_TERSA</name>
<keyword evidence="9" id="KW-1185">Reference proteome</keyword>
<evidence type="ECO:0000313" key="9">
    <source>
        <dbReference type="Proteomes" id="UP000076023"/>
    </source>
</evidence>
<dbReference type="InterPro" id="IPR014438">
    <property type="entry name" value="Glucan_biosyn_MdoG/MdoD"/>
</dbReference>
<reference evidence="9" key="1">
    <citation type="journal article" date="2017" name="Genome Announc.">
        <title>Draft Genome Sequence of Terrimicrobium sacchariphilum NM-5T, a Facultative Anaerobic Soil Bacterium of the Class Spartobacteria.</title>
        <authorList>
            <person name="Qiu Y.L."/>
            <person name="Tourlousse D.M."/>
            <person name="Matsuura N."/>
            <person name="Ohashi A."/>
            <person name="Sekiguchi Y."/>
        </authorList>
    </citation>
    <scope>NUCLEOTIDE SEQUENCE [LARGE SCALE GENOMIC DNA]</scope>
    <source>
        <strain evidence="9">NM-5</strain>
    </source>
</reference>
<dbReference type="GO" id="GO:0051274">
    <property type="term" value="P:beta-glucan biosynthetic process"/>
    <property type="evidence" value="ECO:0007669"/>
    <property type="project" value="TreeGrafter"/>
</dbReference>
<protein>
    <submittedName>
        <fullName evidence="8">Glucans biosynthesis protein</fullName>
    </submittedName>
</protein>
<dbReference type="Gene3D" id="2.60.40.10">
    <property type="entry name" value="Immunoglobulins"/>
    <property type="match status" value="1"/>
</dbReference>
<dbReference type="RefSeq" id="WP_101927834.1">
    <property type="nucleotide sequence ID" value="NZ_BDCO01000002.1"/>
</dbReference>
<dbReference type="UniPathway" id="UPA00637"/>
<comment type="caution">
    <text evidence="8">The sequence shown here is derived from an EMBL/GenBank/DDBJ whole genome shotgun (WGS) entry which is preliminary data.</text>
</comment>
<dbReference type="EMBL" id="BDCO01000002">
    <property type="protein sequence ID" value="GAT33214.1"/>
    <property type="molecule type" value="Genomic_DNA"/>
</dbReference>
<dbReference type="GO" id="GO:0030246">
    <property type="term" value="F:carbohydrate binding"/>
    <property type="evidence" value="ECO:0007669"/>
    <property type="project" value="InterPro"/>
</dbReference>
<dbReference type="SUPFAM" id="SSF74650">
    <property type="entry name" value="Galactose mutarotase-like"/>
    <property type="match status" value="1"/>
</dbReference>
<dbReference type="InterPro" id="IPR013783">
    <property type="entry name" value="Ig-like_fold"/>
</dbReference>
<feature type="domain" description="Glucan biosynthesis periplasmic MdoG C-terminal" evidence="7">
    <location>
        <begin position="38"/>
        <end position="520"/>
    </location>
</feature>
<dbReference type="InterPro" id="IPR007444">
    <property type="entry name" value="Glucan_biosyn_MdoG_C"/>
</dbReference>
<dbReference type="Gene3D" id="2.70.98.10">
    <property type="match status" value="1"/>
</dbReference>
<dbReference type="Proteomes" id="UP000076023">
    <property type="component" value="Unassembled WGS sequence"/>
</dbReference>
<dbReference type="PANTHER" id="PTHR30504:SF3">
    <property type="entry name" value="GLUCANS BIOSYNTHESIS PROTEIN D"/>
    <property type="match status" value="1"/>
</dbReference>
<dbReference type="InParanoid" id="A0A146G8J3"/>
<dbReference type="PIRSF" id="PIRSF006281">
    <property type="entry name" value="MdoG"/>
    <property type="match status" value="1"/>
</dbReference>
<evidence type="ECO:0000256" key="3">
    <source>
        <dbReference type="ARBA" id="ARBA00009284"/>
    </source>
</evidence>
<dbReference type="FunCoup" id="A0A146G8J3">
    <property type="interactions" value="10"/>
</dbReference>
<evidence type="ECO:0000256" key="1">
    <source>
        <dbReference type="ARBA" id="ARBA00004418"/>
    </source>
</evidence>
<sequence>MTPLRNLKRLLALSVGAFLLMDLRAADSDLTYSDPVPFSFDTLVDNARTLAKSEYQTPEIPEEDLVHAIDYLQHGRIRFKQEDDLWLGPNKQFAVSFFHVGRFFRVPVRMNVVEKGQAREMFAGPNAFEIPSDSPAAQMKGQRRIAGFKIQEDKNGKLDWRSNDWLAFLGVSYFRSIGELYQYGLSARGIAVNTANPNPPFNEEFPMFTSFWFESPTDPSTSVTIYALMEGPSVTGAFRFDVSRQKAVIMNVQAKIFVRKSIARLGLAPLTSMFWYSETARLPITDWRPEVHDSDGLAIEKSNGEFIWRPLNNPPRLAISAFIDENPKGFGLLQRDRNFHNYLEDGAYERRPSLWVDIDGNWGKGAVQLLELPTDAEDEDNIVAFWVPEQPAEPGAEFDLKYRLTWAAEEPNHPNLARCVATRLVREPQKRWPENQQRFIVEFQGGPLADLKAGELPQVDVWSSKGKIFGTSILPLPAAGKNWYRVQFTLEDFPKDQPTELRLTLQKDGKQISETWLYQFFPEFVGSK</sequence>
<dbReference type="InterPro" id="IPR011013">
    <property type="entry name" value="Gal_mutarotase_sf_dom"/>
</dbReference>
<evidence type="ECO:0000256" key="2">
    <source>
        <dbReference type="ARBA" id="ARBA00005001"/>
    </source>
</evidence>
<evidence type="ECO:0000256" key="6">
    <source>
        <dbReference type="SAM" id="SignalP"/>
    </source>
</evidence>
<dbReference type="STRING" id="690879.TSACC_21624"/>
<evidence type="ECO:0000313" key="8">
    <source>
        <dbReference type="EMBL" id="GAT33214.1"/>
    </source>
</evidence>
<comment type="subcellular location">
    <subcellularLocation>
        <location evidence="1">Periplasm</location>
    </subcellularLocation>
</comment>
<dbReference type="SUPFAM" id="SSF81296">
    <property type="entry name" value="E set domains"/>
    <property type="match status" value="1"/>
</dbReference>
<feature type="signal peptide" evidence="6">
    <location>
        <begin position="1"/>
        <end position="25"/>
    </location>
</feature>
<organism evidence="8 9">
    <name type="scientific">Terrimicrobium sacchariphilum</name>
    <dbReference type="NCBI Taxonomy" id="690879"/>
    <lineage>
        <taxon>Bacteria</taxon>
        <taxon>Pseudomonadati</taxon>
        <taxon>Verrucomicrobiota</taxon>
        <taxon>Terrimicrobiia</taxon>
        <taxon>Terrimicrobiales</taxon>
        <taxon>Terrimicrobiaceae</taxon>
        <taxon>Terrimicrobium</taxon>
    </lineage>
</organism>
<dbReference type="PANTHER" id="PTHR30504">
    <property type="entry name" value="GLUCANS BIOSYNTHESIS PROTEIN"/>
    <property type="match status" value="1"/>
</dbReference>
<dbReference type="GO" id="GO:0003824">
    <property type="term" value="F:catalytic activity"/>
    <property type="evidence" value="ECO:0007669"/>
    <property type="project" value="InterPro"/>
</dbReference>
<evidence type="ECO:0000259" key="7">
    <source>
        <dbReference type="Pfam" id="PF04349"/>
    </source>
</evidence>
<dbReference type="AlphaFoldDB" id="A0A146G8J3"/>
<dbReference type="OrthoDB" id="335750at2"/>
<dbReference type="Pfam" id="PF04349">
    <property type="entry name" value="MdoG"/>
    <property type="match status" value="1"/>
</dbReference>
<evidence type="ECO:0000256" key="5">
    <source>
        <dbReference type="ARBA" id="ARBA00022764"/>
    </source>
</evidence>